<evidence type="ECO:0000313" key="3">
    <source>
        <dbReference type="EMBL" id="CAE0722175.1"/>
    </source>
</evidence>
<dbReference type="PROSITE" id="PS51257">
    <property type="entry name" value="PROKAR_LIPOPROTEIN"/>
    <property type="match status" value="1"/>
</dbReference>
<evidence type="ECO:0000256" key="1">
    <source>
        <dbReference type="SAM" id="MobiDB-lite"/>
    </source>
</evidence>
<feature type="compositionally biased region" description="Gly residues" evidence="1">
    <location>
        <begin position="190"/>
        <end position="201"/>
    </location>
</feature>
<organism evidence="3">
    <name type="scientific">Pseudo-nitzschia australis</name>
    <dbReference type="NCBI Taxonomy" id="44445"/>
    <lineage>
        <taxon>Eukaryota</taxon>
        <taxon>Sar</taxon>
        <taxon>Stramenopiles</taxon>
        <taxon>Ochrophyta</taxon>
        <taxon>Bacillariophyta</taxon>
        <taxon>Bacillariophyceae</taxon>
        <taxon>Bacillariophycidae</taxon>
        <taxon>Bacillariales</taxon>
        <taxon>Bacillariaceae</taxon>
        <taxon>Pseudo-nitzschia</taxon>
    </lineage>
</organism>
<feature type="region of interest" description="Disordered" evidence="1">
    <location>
        <begin position="390"/>
        <end position="459"/>
    </location>
</feature>
<dbReference type="EMBL" id="HBIX01021240">
    <property type="protein sequence ID" value="CAE0722175.1"/>
    <property type="molecule type" value="Transcribed_RNA"/>
</dbReference>
<reference evidence="3" key="1">
    <citation type="submission" date="2021-01" db="EMBL/GenBank/DDBJ databases">
        <authorList>
            <person name="Corre E."/>
            <person name="Pelletier E."/>
            <person name="Niang G."/>
            <person name="Scheremetjew M."/>
            <person name="Finn R."/>
            <person name="Kale V."/>
            <person name="Holt S."/>
            <person name="Cochrane G."/>
            <person name="Meng A."/>
            <person name="Brown T."/>
            <person name="Cohen L."/>
        </authorList>
    </citation>
    <scope>NUCLEOTIDE SEQUENCE</scope>
    <source>
        <strain evidence="3">10249 10 AB</strain>
    </source>
</reference>
<feature type="compositionally biased region" description="Gly residues" evidence="1">
    <location>
        <begin position="267"/>
        <end position="280"/>
    </location>
</feature>
<feature type="chain" id="PRO_5030717391" evidence="2">
    <location>
        <begin position="32"/>
        <end position="459"/>
    </location>
</feature>
<feature type="region of interest" description="Disordered" evidence="1">
    <location>
        <begin position="61"/>
        <end position="291"/>
    </location>
</feature>
<evidence type="ECO:0000256" key="2">
    <source>
        <dbReference type="SAM" id="SignalP"/>
    </source>
</evidence>
<feature type="region of interest" description="Disordered" evidence="1">
    <location>
        <begin position="317"/>
        <end position="346"/>
    </location>
</feature>
<feature type="compositionally biased region" description="Polar residues" evidence="1">
    <location>
        <begin position="110"/>
        <end position="121"/>
    </location>
</feature>
<feature type="compositionally biased region" description="Gly residues" evidence="1">
    <location>
        <begin position="157"/>
        <end position="175"/>
    </location>
</feature>
<feature type="signal peptide" evidence="2">
    <location>
        <begin position="1"/>
        <end position="31"/>
    </location>
</feature>
<feature type="compositionally biased region" description="Basic and acidic residues" evidence="1">
    <location>
        <begin position="239"/>
        <end position="255"/>
    </location>
</feature>
<proteinExistence type="predicted"/>
<feature type="compositionally biased region" description="Gly residues" evidence="1">
    <location>
        <begin position="216"/>
        <end position="236"/>
    </location>
</feature>
<protein>
    <submittedName>
        <fullName evidence="3">Uncharacterized protein</fullName>
    </submittedName>
</protein>
<dbReference type="AlphaFoldDB" id="A0A7S4AQ50"/>
<name>A0A7S4AQ50_9STRA</name>
<feature type="compositionally biased region" description="Low complexity" evidence="1">
    <location>
        <begin position="390"/>
        <end position="401"/>
    </location>
</feature>
<feature type="compositionally biased region" description="Basic and acidic residues" evidence="1">
    <location>
        <begin position="123"/>
        <end position="135"/>
    </location>
</feature>
<feature type="compositionally biased region" description="Basic and acidic residues" evidence="1">
    <location>
        <begin position="177"/>
        <end position="187"/>
    </location>
</feature>
<keyword evidence="2" id="KW-0732">Signal</keyword>
<sequence>MQLLPARPKNSSNAVLLAAIAACAMVPATEGFAPLVASSPLAVTATVGTCTSSALLMAQSENSKRTAGNRGGGRGGRQGGGQDYDYSGGNLKYGTGKYTQRENDGYQGGVNISKNGRSMQDNVYREDRENVDRSRGRPGRGNDFGSRMDEIDDIERGMGGGMGNGMGNGMGGGMDGPPREGMRDRMMRNRGGGGRNGGHGGSLEDEMYDMDEFGRGHGGGGPGGPGAGNRMGGGGLLRDLQDVGGRNRDGYDDFGSRGGNSMNSGGKVMGGSSKGRGGGYRSSQFQSNLTNERRRYEEYGFRMEDYMEGGDIIDESGSRIKMGGRRRPGGGASNFDRRRDNVGDGGDYFPDEFDGMGGEFHRHGSRGMAGGMDPYRQGSQGMGGGGMDSFRQGGRVMGGSSNRRRNGNGNGNNEMRGGRGGRQQFDDYNDYGGGDYGDDFGDDFPGGRGRGGLLRDMPR</sequence>
<gene>
    <name evidence="3" type="ORF">PAUS00366_LOCUS14930</name>
</gene>
<accession>A0A7S4AQ50</accession>
<feature type="compositionally biased region" description="Gly residues" evidence="1">
    <location>
        <begin position="69"/>
        <end position="82"/>
    </location>
</feature>